<keyword evidence="9" id="KW-1185">Reference proteome</keyword>
<keyword evidence="3" id="KW-0805">Transcription regulation</keyword>
<evidence type="ECO:0000256" key="1">
    <source>
        <dbReference type="ARBA" id="ARBA00004123"/>
    </source>
</evidence>
<organism evidence="8 9">
    <name type="scientific">Bionectria ochroleuca</name>
    <name type="common">Gliocladium roseum</name>
    <dbReference type="NCBI Taxonomy" id="29856"/>
    <lineage>
        <taxon>Eukaryota</taxon>
        <taxon>Fungi</taxon>
        <taxon>Dikarya</taxon>
        <taxon>Ascomycota</taxon>
        <taxon>Pezizomycotina</taxon>
        <taxon>Sordariomycetes</taxon>
        <taxon>Hypocreomycetidae</taxon>
        <taxon>Hypocreales</taxon>
        <taxon>Bionectriaceae</taxon>
        <taxon>Clonostachys</taxon>
    </lineage>
</organism>
<dbReference type="Pfam" id="PF04082">
    <property type="entry name" value="Fungal_trans"/>
    <property type="match status" value="1"/>
</dbReference>
<dbReference type="PANTHER" id="PTHR47338:SF5">
    <property type="entry name" value="ZN(II)2CYS6 TRANSCRIPTION FACTOR (EUROFUNG)"/>
    <property type="match status" value="1"/>
</dbReference>
<feature type="domain" description="Xylanolytic transcriptional activator regulatory" evidence="7">
    <location>
        <begin position="174"/>
        <end position="247"/>
    </location>
</feature>
<evidence type="ECO:0000313" key="8">
    <source>
        <dbReference type="EMBL" id="VUC20872.1"/>
    </source>
</evidence>
<evidence type="ECO:0000259" key="7">
    <source>
        <dbReference type="SMART" id="SM00906"/>
    </source>
</evidence>
<name>A0ABY6TQH9_BIOOC</name>
<keyword evidence="5" id="KW-0539">Nucleus</keyword>
<evidence type="ECO:0000256" key="6">
    <source>
        <dbReference type="SAM" id="MobiDB-lite"/>
    </source>
</evidence>
<comment type="subcellular location">
    <subcellularLocation>
        <location evidence="1">Nucleus</location>
    </subcellularLocation>
</comment>
<reference evidence="8 9" key="1">
    <citation type="submission" date="2019-06" db="EMBL/GenBank/DDBJ databases">
        <authorList>
            <person name="Broberg M."/>
        </authorList>
    </citation>
    <scope>NUCLEOTIDE SEQUENCE [LARGE SCALE GENOMIC DNA]</scope>
</reference>
<dbReference type="PANTHER" id="PTHR47338">
    <property type="entry name" value="ZN(II)2CYS6 TRANSCRIPTION FACTOR (EUROFUNG)-RELATED"/>
    <property type="match status" value="1"/>
</dbReference>
<keyword evidence="2" id="KW-0479">Metal-binding</keyword>
<dbReference type="Proteomes" id="UP000766486">
    <property type="component" value="Unassembled WGS sequence"/>
</dbReference>
<sequence>MPQTYPGPAQGTAGGIGTVNFTRPIAPAEPMHLNLERQSSPAGPSVEMPLGLPTPQMDREDVLPPPGEVLEGCTVFVTSYFQLGFIPKDSFLNTLKNNFNSANKFLLACILSISARFTPSLVQRYGGPASATNHFLEVSKAMAPSEMYQPSVERTQAFFLLAISQWGNGDRARSSIDMGIAVRMAFFLKLNREETYSTMHDAVRSESARRVFWMIQSQENLHSGYGTPAPFPLESITTMLPCNELDFASGVIPPERAALPGTRSALIAPTLVYAESRCLFATLIQAHSLWGSVARRARRSDRLVSRLPPWDYQSEFHQSTGDLHAWEAALPDSHAFTEENLMVWKAEDMHLAYLSVTMVLRLSNIVIRRIYLHDMLAELSPGDGNQPLEPETSTMGNENDDQHSPITPTYGVSPQGFWKGMSHTLFQNVWQLHEQIAAYFNMRSPDEGFPQILVFCVYVCGSLSYYLMRYPALCPMLSPLAGSMAQKCSEVLTELHRAWPTSSNWQRGLQRIATPTHTMSPVTDVETPLRTPGNMDQTPVPSMLQIPGNFQQQGQGAMDSFLNEQLEFEAFLQRDPDFNFLGQVGL</sequence>
<evidence type="ECO:0000313" key="9">
    <source>
        <dbReference type="Proteomes" id="UP000766486"/>
    </source>
</evidence>
<accession>A0ABY6TQH9</accession>
<keyword evidence="4" id="KW-0804">Transcription</keyword>
<dbReference type="InterPro" id="IPR050815">
    <property type="entry name" value="TF_fung"/>
</dbReference>
<comment type="caution">
    <text evidence="8">The sequence shown here is derived from an EMBL/GenBank/DDBJ whole genome shotgun (WGS) entry which is preliminary data.</text>
</comment>
<gene>
    <name evidence="8" type="ORF">CLO192961_LOCUS35044</name>
</gene>
<evidence type="ECO:0000256" key="3">
    <source>
        <dbReference type="ARBA" id="ARBA00023015"/>
    </source>
</evidence>
<dbReference type="EMBL" id="CABFNS010000294">
    <property type="protein sequence ID" value="VUC20872.1"/>
    <property type="molecule type" value="Genomic_DNA"/>
</dbReference>
<dbReference type="InterPro" id="IPR007219">
    <property type="entry name" value="XnlR_reg_dom"/>
</dbReference>
<proteinExistence type="predicted"/>
<dbReference type="SMART" id="SM00906">
    <property type="entry name" value="Fungal_trans"/>
    <property type="match status" value="1"/>
</dbReference>
<dbReference type="CDD" id="cd12148">
    <property type="entry name" value="fungal_TF_MHR"/>
    <property type="match status" value="1"/>
</dbReference>
<evidence type="ECO:0000256" key="5">
    <source>
        <dbReference type="ARBA" id="ARBA00023242"/>
    </source>
</evidence>
<protein>
    <recommendedName>
        <fullName evidence="7">Xylanolytic transcriptional activator regulatory domain-containing protein</fullName>
    </recommendedName>
</protein>
<feature type="region of interest" description="Disordered" evidence="6">
    <location>
        <begin position="382"/>
        <end position="406"/>
    </location>
</feature>
<evidence type="ECO:0000256" key="2">
    <source>
        <dbReference type="ARBA" id="ARBA00022723"/>
    </source>
</evidence>
<evidence type="ECO:0000256" key="4">
    <source>
        <dbReference type="ARBA" id="ARBA00023163"/>
    </source>
</evidence>
<feature type="region of interest" description="Disordered" evidence="6">
    <location>
        <begin position="1"/>
        <end position="21"/>
    </location>
</feature>